<dbReference type="AlphaFoldDB" id="A0A1Y0IK43"/>
<dbReference type="PROSITE" id="PS00070">
    <property type="entry name" value="ALDEHYDE_DEHYDR_CYS"/>
    <property type="match status" value="1"/>
</dbReference>
<dbReference type="EMBL" id="CP021434">
    <property type="protein sequence ID" value="ARU59813.1"/>
    <property type="molecule type" value="Genomic_DNA"/>
</dbReference>
<dbReference type="InterPro" id="IPR010102">
    <property type="entry name" value="Succ_semiAld_DH"/>
</dbReference>
<dbReference type="OrthoDB" id="9758906at2"/>
<organism evidence="4 5">
    <name type="scientific">Tumebacillus avium</name>
    <dbReference type="NCBI Taxonomy" id="1903704"/>
    <lineage>
        <taxon>Bacteria</taxon>
        <taxon>Bacillati</taxon>
        <taxon>Bacillota</taxon>
        <taxon>Bacilli</taxon>
        <taxon>Bacillales</taxon>
        <taxon>Alicyclobacillaceae</taxon>
        <taxon>Tumebacillus</taxon>
    </lineage>
</organism>
<protein>
    <submittedName>
        <fullName evidence="4">Succinate-semialdehyde dehydrogenase (NADP(+))</fullName>
    </submittedName>
</protein>
<evidence type="ECO:0000313" key="4">
    <source>
        <dbReference type="EMBL" id="ARU59813.1"/>
    </source>
</evidence>
<reference evidence="5" key="1">
    <citation type="submission" date="2017-05" db="EMBL/GenBank/DDBJ databases">
        <authorList>
            <person name="Sung H."/>
        </authorList>
    </citation>
    <scope>NUCLEOTIDE SEQUENCE [LARGE SCALE GENOMIC DNA]</scope>
    <source>
        <strain evidence="5">AR23208</strain>
    </source>
</reference>
<sequence>MTSPSNKLYINGNWIPAADTFPIIDPATGDIVGDAADADADLALQAVEAAHAAFPAWSKTTAPRRSKLLYRWYELIMEHRDEIATLLTCEMGKPFPEAKGEVSFAANFVLWYAEEAKRIYGDTVPSNEPNKRITVLRQPVGVVAAITPWNFPAAMVTRKVAPALAAGCTVILKPAEQTPLTAIRLVELAAEAGFPPGVINLVTTSSPAEVGTVLTTDPRVRKVTFTGSTEVGKLLYRQAADTIKRISLELGGHAPFIVFEDADLDLAVQGVIASKYRNAGQTCICTNRVYVHESIAETFADKLGEAVSLLRVGHGMKEGVHIGPLIDEQALAKVERHVQDALQKGATLLTGGSREGDRGYFFQATVLNNATEEMQIATEETFGPVAPLFTFQTEDEVLARANNTPYGLAAYFFTRDIGRVTRMQEGLDYGIIGANDPAPSAAIQAPFGGFKESGLAREGGKYGLDAFLETKYISLAF</sequence>
<dbReference type="InterPro" id="IPR016162">
    <property type="entry name" value="Ald_DH_N"/>
</dbReference>
<evidence type="ECO:0000256" key="2">
    <source>
        <dbReference type="ARBA" id="ARBA00023002"/>
    </source>
</evidence>
<dbReference type="InterPro" id="IPR016163">
    <property type="entry name" value="Ald_DH_C"/>
</dbReference>
<dbReference type="SUPFAM" id="SSF53720">
    <property type="entry name" value="ALDH-like"/>
    <property type="match status" value="1"/>
</dbReference>
<dbReference type="FunFam" id="3.40.309.10:FF:000004">
    <property type="entry name" value="Succinate-semialdehyde dehydrogenase I"/>
    <property type="match status" value="1"/>
</dbReference>
<dbReference type="KEGG" id="tum:CBW65_01165"/>
<feature type="domain" description="Aldehyde dehydrogenase" evidence="3">
    <location>
        <begin position="14"/>
        <end position="473"/>
    </location>
</feature>
<accession>A0A1Y0IK43</accession>
<evidence type="ECO:0000313" key="5">
    <source>
        <dbReference type="Proteomes" id="UP000195437"/>
    </source>
</evidence>
<dbReference type="Proteomes" id="UP000195437">
    <property type="component" value="Chromosome"/>
</dbReference>
<dbReference type="GO" id="GO:0009450">
    <property type="term" value="P:gamma-aminobutyric acid catabolic process"/>
    <property type="evidence" value="ECO:0007669"/>
    <property type="project" value="InterPro"/>
</dbReference>
<dbReference type="InterPro" id="IPR050740">
    <property type="entry name" value="Aldehyde_DH_Superfamily"/>
</dbReference>
<dbReference type="CDD" id="cd07103">
    <property type="entry name" value="ALDH_F5_SSADH_GabD"/>
    <property type="match status" value="1"/>
</dbReference>
<dbReference type="Gene3D" id="3.40.605.10">
    <property type="entry name" value="Aldehyde Dehydrogenase, Chain A, domain 1"/>
    <property type="match status" value="1"/>
</dbReference>
<dbReference type="Pfam" id="PF00171">
    <property type="entry name" value="Aldedh"/>
    <property type="match status" value="1"/>
</dbReference>
<dbReference type="InterPro" id="IPR016161">
    <property type="entry name" value="Ald_DH/histidinol_DH"/>
</dbReference>
<evidence type="ECO:0000256" key="1">
    <source>
        <dbReference type="ARBA" id="ARBA00009986"/>
    </source>
</evidence>
<keyword evidence="5" id="KW-1185">Reference proteome</keyword>
<dbReference type="InterPro" id="IPR015590">
    <property type="entry name" value="Aldehyde_DH_dom"/>
</dbReference>
<dbReference type="Gene3D" id="3.40.309.10">
    <property type="entry name" value="Aldehyde Dehydrogenase, Chain A, domain 2"/>
    <property type="match status" value="1"/>
</dbReference>
<comment type="similarity">
    <text evidence="1">Belongs to the aldehyde dehydrogenase family.</text>
</comment>
<dbReference type="PANTHER" id="PTHR43353">
    <property type="entry name" value="SUCCINATE-SEMIALDEHYDE DEHYDROGENASE, MITOCHONDRIAL"/>
    <property type="match status" value="1"/>
</dbReference>
<name>A0A1Y0IK43_9BACL</name>
<dbReference type="InterPro" id="IPR016160">
    <property type="entry name" value="Ald_DH_CS_CYS"/>
</dbReference>
<gene>
    <name evidence="4" type="primary">gabD</name>
    <name evidence="4" type="ORF">CBW65_01165</name>
</gene>
<dbReference type="NCBIfam" id="TIGR01780">
    <property type="entry name" value="SSADH"/>
    <property type="match status" value="1"/>
</dbReference>
<evidence type="ECO:0000259" key="3">
    <source>
        <dbReference type="Pfam" id="PF00171"/>
    </source>
</evidence>
<dbReference type="GO" id="GO:0004777">
    <property type="term" value="F:succinate-semialdehyde dehydrogenase (NAD+) activity"/>
    <property type="evidence" value="ECO:0007669"/>
    <property type="project" value="TreeGrafter"/>
</dbReference>
<proteinExistence type="inferred from homology"/>
<keyword evidence="2" id="KW-0560">Oxidoreductase</keyword>
<dbReference type="RefSeq" id="WP_087455201.1">
    <property type="nucleotide sequence ID" value="NZ_CP021434.1"/>
</dbReference>
<dbReference type="PANTHER" id="PTHR43353:SF5">
    <property type="entry name" value="SUCCINATE-SEMIALDEHYDE DEHYDROGENASE, MITOCHONDRIAL"/>
    <property type="match status" value="1"/>
</dbReference>
<dbReference type="FunFam" id="3.40.605.10:FF:000005">
    <property type="entry name" value="Succinate-semialdehyde dehydrogenase I"/>
    <property type="match status" value="1"/>
</dbReference>